<feature type="compositionally biased region" description="Basic residues" evidence="1">
    <location>
        <begin position="78"/>
        <end position="89"/>
    </location>
</feature>
<feature type="compositionally biased region" description="Basic residues" evidence="1">
    <location>
        <begin position="110"/>
        <end position="127"/>
    </location>
</feature>
<feature type="region of interest" description="Disordered" evidence="1">
    <location>
        <begin position="1"/>
        <end position="198"/>
    </location>
</feature>
<evidence type="ECO:0000256" key="1">
    <source>
        <dbReference type="SAM" id="MobiDB-lite"/>
    </source>
</evidence>
<evidence type="ECO:0000313" key="2">
    <source>
        <dbReference type="EMBL" id="CAA9498642.1"/>
    </source>
</evidence>
<keyword evidence="2" id="KW-0378">Hydrolase</keyword>
<feature type="non-terminal residue" evidence="2">
    <location>
        <position position="1"/>
    </location>
</feature>
<accession>A0A6J4SGV2</accession>
<protein>
    <submittedName>
        <fullName evidence="2">Uncharacterized Nudix hydrolase NudL</fullName>
    </submittedName>
</protein>
<proteinExistence type="predicted"/>
<organism evidence="2">
    <name type="scientific">uncultured Sphingomonadaceae bacterium</name>
    <dbReference type="NCBI Taxonomy" id="169976"/>
    <lineage>
        <taxon>Bacteria</taxon>
        <taxon>Pseudomonadati</taxon>
        <taxon>Pseudomonadota</taxon>
        <taxon>Alphaproteobacteria</taxon>
        <taxon>Sphingomonadales</taxon>
        <taxon>Sphingomonadaceae</taxon>
        <taxon>environmental samples</taxon>
    </lineage>
</organism>
<feature type="compositionally biased region" description="Basic and acidic residues" evidence="1">
    <location>
        <begin position="151"/>
        <end position="161"/>
    </location>
</feature>
<feature type="compositionally biased region" description="Basic and acidic residues" evidence="1">
    <location>
        <begin position="180"/>
        <end position="189"/>
    </location>
</feature>
<feature type="compositionally biased region" description="Low complexity" evidence="1">
    <location>
        <begin position="49"/>
        <end position="69"/>
    </location>
</feature>
<reference evidence="2" key="1">
    <citation type="submission" date="2020-02" db="EMBL/GenBank/DDBJ databases">
        <authorList>
            <person name="Meier V. D."/>
        </authorList>
    </citation>
    <scope>NUCLEOTIDE SEQUENCE</scope>
    <source>
        <strain evidence="2">AVDCRST_MAG39</strain>
    </source>
</reference>
<feature type="compositionally biased region" description="Basic residues" evidence="1">
    <location>
        <begin position="1"/>
        <end position="11"/>
    </location>
</feature>
<feature type="compositionally biased region" description="Basic residues" evidence="1">
    <location>
        <begin position="20"/>
        <end position="45"/>
    </location>
</feature>
<feature type="non-terminal residue" evidence="2">
    <location>
        <position position="198"/>
    </location>
</feature>
<name>A0A6J4SGV2_9SPHN</name>
<sequence>DLARAARRRARAAGGGARPASRRRPGRRGRNRRRPRPCRRARRRGGPAGADPAPHPAARVHAPPRGASRLSRRAGGPGRRRPRRCRAARSRGGGGAAARRGGRDRAGRPLPHRHRLSRHPRGGHHPARPAAVRGGGGGGGDLRSAARLRHRPGEPALRHGDVAGARAPPLPDRLGRPPHLGRDGGDDRQPVTAAAGGI</sequence>
<dbReference type="EMBL" id="CADCVW010000047">
    <property type="protein sequence ID" value="CAA9498642.1"/>
    <property type="molecule type" value="Genomic_DNA"/>
</dbReference>
<dbReference type="AlphaFoldDB" id="A0A6J4SGV2"/>
<gene>
    <name evidence="2" type="ORF">AVDCRST_MAG39-1275</name>
</gene>
<dbReference type="GO" id="GO:0016787">
    <property type="term" value="F:hydrolase activity"/>
    <property type="evidence" value="ECO:0007669"/>
    <property type="project" value="UniProtKB-KW"/>
</dbReference>